<protein>
    <submittedName>
        <fullName evidence="1">Uncharacterized protein</fullName>
    </submittedName>
</protein>
<dbReference type="EMBL" id="MNCJ02000329">
    <property type="protein sequence ID" value="KAF5769507.1"/>
    <property type="molecule type" value="Genomic_DNA"/>
</dbReference>
<dbReference type="AlphaFoldDB" id="A0A9K3E9N0"/>
<gene>
    <name evidence="1" type="ORF">HanXRQr2_Chr14g0649111</name>
</gene>
<dbReference type="Gramene" id="mRNA:HanXRQr2_Chr14g0649111">
    <property type="protein sequence ID" value="mRNA:HanXRQr2_Chr14g0649111"/>
    <property type="gene ID" value="HanXRQr2_Chr14g0649111"/>
</dbReference>
<comment type="caution">
    <text evidence="1">The sequence shown here is derived from an EMBL/GenBank/DDBJ whole genome shotgun (WGS) entry which is preliminary data.</text>
</comment>
<evidence type="ECO:0000313" key="2">
    <source>
        <dbReference type="Proteomes" id="UP000215914"/>
    </source>
</evidence>
<accession>A0A9K3E9N0</accession>
<reference evidence="1" key="2">
    <citation type="submission" date="2020-06" db="EMBL/GenBank/DDBJ databases">
        <title>Helianthus annuus Genome sequencing and assembly Release 2.</title>
        <authorList>
            <person name="Gouzy J."/>
            <person name="Langlade N."/>
            <person name="Munos S."/>
        </authorList>
    </citation>
    <scope>NUCLEOTIDE SEQUENCE</scope>
    <source>
        <tissue evidence="1">Leaves</tissue>
    </source>
</reference>
<organism evidence="1 2">
    <name type="scientific">Helianthus annuus</name>
    <name type="common">Common sunflower</name>
    <dbReference type="NCBI Taxonomy" id="4232"/>
    <lineage>
        <taxon>Eukaryota</taxon>
        <taxon>Viridiplantae</taxon>
        <taxon>Streptophyta</taxon>
        <taxon>Embryophyta</taxon>
        <taxon>Tracheophyta</taxon>
        <taxon>Spermatophyta</taxon>
        <taxon>Magnoliopsida</taxon>
        <taxon>eudicotyledons</taxon>
        <taxon>Gunneridae</taxon>
        <taxon>Pentapetalae</taxon>
        <taxon>asterids</taxon>
        <taxon>campanulids</taxon>
        <taxon>Asterales</taxon>
        <taxon>Asteraceae</taxon>
        <taxon>Asteroideae</taxon>
        <taxon>Heliantheae alliance</taxon>
        <taxon>Heliantheae</taxon>
        <taxon>Helianthus</taxon>
    </lineage>
</organism>
<evidence type="ECO:0000313" key="1">
    <source>
        <dbReference type="EMBL" id="KAF5769507.1"/>
    </source>
</evidence>
<keyword evidence="2" id="KW-1185">Reference proteome</keyword>
<proteinExistence type="predicted"/>
<name>A0A9K3E9N0_HELAN</name>
<sequence length="91" mass="10623">MWPLTADYNFIRCNQILNTRTQVYTRVKEITGCGQVQGRALYHPALLQRRRSWARQTRKSDIVSLTLNFPTDLPIVPRFCRLKVSGFILLT</sequence>
<dbReference type="Proteomes" id="UP000215914">
    <property type="component" value="Unassembled WGS sequence"/>
</dbReference>
<reference evidence="1" key="1">
    <citation type="journal article" date="2017" name="Nature">
        <title>The sunflower genome provides insights into oil metabolism, flowering and Asterid evolution.</title>
        <authorList>
            <person name="Badouin H."/>
            <person name="Gouzy J."/>
            <person name="Grassa C.J."/>
            <person name="Murat F."/>
            <person name="Staton S.E."/>
            <person name="Cottret L."/>
            <person name="Lelandais-Briere C."/>
            <person name="Owens G.L."/>
            <person name="Carrere S."/>
            <person name="Mayjonade B."/>
            <person name="Legrand L."/>
            <person name="Gill N."/>
            <person name="Kane N.C."/>
            <person name="Bowers J.E."/>
            <person name="Hubner S."/>
            <person name="Bellec A."/>
            <person name="Berard A."/>
            <person name="Berges H."/>
            <person name="Blanchet N."/>
            <person name="Boniface M.C."/>
            <person name="Brunel D."/>
            <person name="Catrice O."/>
            <person name="Chaidir N."/>
            <person name="Claudel C."/>
            <person name="Donnadieu C."/>
            <person name="Faraut T."/>
            <person name="Fievet G."/>
            <person name="Helmstetter N."/>
            <person name="King M."/>
            <person name="Knapp S.J."/>
            <person name="Lai Z."/>
            <person name="Le Paslier M.C."/>
            <person name="Lippi Y."/>
            <person name="Lorenzon L."/>
            <person name="Mandel J.R."/>
            <person name="Marage G."/>
            <person name="Marchand G."/>
            <person name="Marquand E."/>
            <person name="Bret-Mestries E."/>
            <person name="Morien E."/>
            <person name="Nambeesan S."/>
            <person name="Nguyen T."/>
            <person name="Pegot-Espagnet P."/>
            <person name="Pouilly N."/>
            <person name="Raftis F."/>
            <person name="Sallet E."/>
            <person name="Schiex T."/>
            <person name="Thomas J."/>
            <person name="Vandecasteele C."/>
            <person name="Vares D."/>
            <person name="Vear F."/>
            <person name="Vautrin S."/>
            <person name="Crespi M."/>
            <person name="Mangin B."/>
            <person name="Burke J.M."/>
            <person name="Salse J."/>
            <person name="Munos S."/>
            <person name="Vincourt P."/>
            <person name="Rieseberg L.H."/>
            <person name="Langlade N.B."/>
        </authorList>
    </citation>
    <scope>NUCLEOTIDE SEQUENCE</scope>
    <source>
        <tissue evidence="1">Leaves</tissue>
    </source>
</reference>